<dbReference type="SMART" id="SM00906">
    <property type="entry name" value="Fungal_trans"/>
    <property type="match status" value="1"/>
</dbReference>
<name>A0A2V1DZK9_9PLEO</name>
<dbReference type="AlphaFoldDB" id="A0A2V1DZK9"/>
<evidence type="ECO:0000256" key="4">
    <source>
        <dbReference type="ARBA" id="ARBA00023125"/>
    </source>
</evidence>
<keyword evidence="10" id="KW-1185">Reference proteome</keyword>
<dbReference type="EMBL" id="KZ805328">
    <property type="protein sequence ID" value="PVI03748.1"/>
    <property type="molecule type" value="Genomic_DNA"/>
</dbReference>
<evidence type="ECO:0000313" key="9">
    <source>
        <dbReference type="EMBL" id="PVI03748.1"/>
    </source>
</evidence>
<feature type="compositionally biased region" description="Low complexity" evidence="7">
    <location>
        <begin position="7"/>
        <end position="16"/>
    </location>
</feature>
<dbReference type="InterPro" id="IPR007219">
    <property type="entry name" value="XnlR_reg_dom"/>
</dbReference>
<keyword evidence="1" id="KW-0479">Metal-binding</keyword>
<keyword evidence="4" id="KW-0238">DNA-binding</keyword>
<protein>
    <recommendedName>
        <fullName evidence="8">Zn(2)-C6 fungal-type domain-containing protein</fullName>
    </recommendedName>
</protein>
<reference evidence="9 10" key="1">
    <citation type="journal article" date="2018" name="Sci. Rep.">
        <title>Comparative genomics provides insights into the lifestyle and reveals functional heterogeneity of dark septate endophytic fungi.</title>
        <authorList>
            <person name="Knapp D.G."/>
            <person name="Nemeth J.B."/>
            <person name="Barry K."/>
            <person name="Hainaut M."/>
            <person name="Henrissat B."/>
            <person name="Johnson J."/>
            <person name="Kuo A."/>
            <person name="Lim J.H.P."/>
            <person name="Lipzen A."/>
            <person name="Nolan M."/>
            <person name="Ohm R.A."/>
            <person name="Tamas L."/>
            <person name="Grigoriev I.V."/>
            <person name="Spatafora J.W."/>
            <person name="Nagy L.G."/>
            <person name="Kovacs G.M."/>
        </authorList>
    </citation>
    <scope>NUCLEOTIDE SEQUENCE [LARGE SCALE GENOMIC DNA]</scope>
    <source>
        <strain evidence="9 10">DSE2036</strain>
    </source>
</reference>
<dbReference type="GO" id="GO:0001228">
    <property type="term" value="F:DNA-binding transcription activator activity, RNA polymerase II-specific"/>
    <property type="evidence" value="ECO:0007669"/>
    <property type="project" value="TreeGrafter"/>
</dbReference>
<dbReference type="Pfam" id="PF04082">
    <property type="entry name" value="Fungal_trans"/>
    <property type="match status" value="1"/>
</dbReference>
<dbReference type="PROSITE" id="PS00463">
    <property type="entry name" value="ZN2_CY6_FUNGAL_1"/>
    <property type="match status" value="1"/>
</dbReference>
<keyword evidence="3" id="KW-0805">Transcription regulation</keyword>
<dbReference type="PROSITE" id="PS50048">
    <property type="entry name" value="ZN2_CY6_FUNGAL_2"/>
    <property type="match status" value="1"/>
</dbReference>
<sequence length="875" mass="96718">MPPTPPSTTSSNSGQSPPDPQFRVVRKRNRVPLSCGPCRHRKLKCNRGHPCDNCTKRGDTASCTYATPGNRKKSSSSTGSATTPNDMQNRIDRLEGLVLSLMTNGAQSAGPAAAQAAIAHSMSASSEDNHYDMTGPESIPEEDAGDESEVEHVTKSIGVMKVDNNRAVFASEAHWYAILGELSEVKNYFAEHKKQFDEQYKRYKAAHQEDSNLGLSFLFGGQSPMSHAELLANFPPKATADILVSRYFNTYDPGIHIIHGPTFQKQYDNHWLNPNETPVIWLGLVFAMMCIALQSYTRANDEPPEYRGKSWAMSSEYRNFTAQCLAAADITSPITNMMETLILHVYADYARSRDSQAGILISTGIIVRLAMRMGYHRDAAPYPGITVFQGEMRRRIWAAIRSMDLLFSAQAGMPPVVRPRDTNSEIPRNIYDDELFEDMKALPPSRSEDEATPTLFLINRTRLIYKLGEAVELTESLTCASYDEIMNLDSQTRELHDRISPHLKIRTMDESARDPSTLIQQRFTLDLLYLKIIATLHRKFLAVSRANPRFMYSRRAVIDASMTVLQHQATLHRECQLGGRLRNVKWFISSLTTVDFLLAAMIICSDLYHTARSERQGRSPPGDFSWNDERQNEMLDAIETAVSIWDGLKDGSMEAWKAHSTLTVMLGQLKEHHATKRQQRDYPTTSSTFPAPSPMDDSNVAPEHSAAMTLGMLSSGGMTPNSANMFETRYPASIANLLNDPAPQQAANINPQFTGATAGAENAPSAFSNLFGSGIGFQNIDLPPTDSIDWNAWDSYIQGQNMDATNAFFPMDFGSVPMQTDGTNGLTDNTPATTQSNNANAFAGNDGVFLGVGGPEPKPASSEGYAMGFMLPKTS</sequence>
<evidence type="ECO:0000259" key="8">
    <source>
        <dbReference type="PROSITE" id="PS50048"/>
    </source>
</evidence>
<dbReference type="CDD" id="cd00067">
    <property type="entry name" value="GAL4"/>
    <property type="match status" value="1"/>
</dbReference>
<keyword evidence="2" id="KW-0862">Zinc</keyword>
<dbReference type="Proteomes" id="UP000244855">
    <property type="component" value="Unassembled WGS sequence"/>
</dbReference>
<dbReference type="STRING" id="97972.A0A2V1DZK9"/>
<dbReference type="GO" id="GO:0008270">
    <property type="term" value="F:zinc ion binding"/>
    <property type="evidence" value="ECO:0007669"/>
    <property type="project" value="InterPro"/>
</dbReference>
<evidence type="ECO:0000313" key="10">
    <source>
        <dbReference type="Proteomes" id="UP000244855"/>
    </source>
</evidence>
<evidence type="ECO:0000256" key="2">
    <source>
        <dbReference type="ARBA" id="ARBA00022833"/>
    </source>
</evidence>
<keyword evidence="5" id="KW-0804">Transcription</keyword>
<dbReference type="CDD" id="cd12148">
    <property type="entry name" value="fungal_TF_MHR"/>
    <property type="match status" value="1"/>
</dbReference>
<evidence type="ECO:0000256" key="7">
    <source>
        <dbReference type="SAM" id="MobiDB-lite"/>
    </source>
</evidence>
<evidence type="ECO:0000256" key="3">
    <source>
        <dbReference type="ARBA" id="ARBA00023015"/>
    </source>
</evidence>
<dbReference type="SUPFAM" id="SSF57701">
    <property type="entry name" value="Zn2/Cys6 DNA-binding domain"/>
    <property type="match status" value="1"/>
</dbReference>
<dbReference type="Pfam" id="PF00172">
    <property type="entry name" value="Zn_clus"/>
    <property type="match status" value="1"/>
</dbReference>
<dbReference type="GO" id="GO:0006351">
    <property type="term" value="P:DNA-templated transcription"/>
    <property type="evidence" value="ECO:0007669"/>
    <property type="project" value="InterPro"/>
</dbReference>
<dbReference type="InterPro" id="IPR001138">
    <property type="entry name" value="Zn2Cys6_DnaBD"/>
</dbReference>
<evidence type="ECO:0000256" key="1">
    <source>
        <dbReference type="ARBA" id="ARBA00022723"/>
    </source>
</evidence>
<feature type="domain" description="Zn(2)-C6 fungal-type" evidence="8">
    <location>
        <begin position="34"/>
        <end position="65"/>
    </location>
</feature>
<proteinExistence type="predicted"/>
<feature type="region of interest" description="Disordered" evidence="7">
    <location>
        <begin position="673"/>
        <end position="698"/>
    </location>
</feature>
<evidence type="ECO:0000256" key="5">
    <source>
        <dbReference type="ARBA" id="ARBA00023163"/>
    </source>
</evidence>
<gene>
    <name evidence="9" type="ORF">DM02DRAFT_226899</name>
</gene>
<keyword evidence="6" id="KW-0539">Nucleus</keyword>
<organism evidence="9 10">
    <name type="scientific">Periconia macrospinosa</name>
    <dbReference type="NCBI Taxonomy" id="97972"/>
    <lineage>
        <taxon>Eukaryota</taxon>
        <taxon>Fungi</taxon>
        <taxon>Dikarya</taxon>
        <taxon>Ascomycota</taxon>
        <taxon>Pezizomycotina</taxon>
        <taxon>Dothideomycetes</taxon>
        <taxon>Pleosporomycetidae</taxon>
        <taxon>Pleosporales</taxon>
        <taxon>Massarineae</taxon>
        <taxon>Periconiaceae</taxon>
        <taxon>Periconia</taxon>
    </lineage>
</organism>
<dbReference type="InterPro" id="IPR036864">
    <property type="entry name" value="Zn2-C6_fun-type_DNA-bd_sf"/>
</dbReference>
<dbReference type="GO" id="GO:0005634">
    <property type="term" value="C:nucleus"/>
    <property type="evidence" value="ECO:0007669"/>
    <property type="project" value="TreeGrafter"/>
</dbReference>
<accession>A0A2V1DZK9</accession>
<dbReference type="Gene3D" id="4.10.240.10">
    <property type="entry name" value="Zn(2)-C6 fungal-type DNA-binding domain"/>
    <property type="match status" value="1"/>
</dbReference>
<evidence type="ECO:0000256" key="6">
    <source>
        <dbReference type="ARBA" id="ARBA00023242"/>
    </source>
</evidence>
<dbReference type="InterPro" id="IPR051430">
    <property type="entry name" value="Fungal_TF_Env_Response"/>
</dbReference>
<feature type="region of interest" description="Disordered" evidence="7">
    <location>
        <begin position="1"/>
        <end position="28"/>
    </location>
</feature>
<dbReference type="PANTHER" id="PTHR31944:SF131">
    <property type="entry name" value="HEME-RESPONSIVE ZINC FINGER TRANSCRIPTION FACTOR HAP1"/>
    <property type="match status" value="1"/>
</dbReference>
<dbReference type="OrthoDB" id="762982at2759"/>
<dbReference type="PANTHER" id="PTHR31944">
    <property type="entry name" value="HEME-RESPONSIVE ZINC FINGER TRANSCRIPTION FACTOR HAP1"/>
    <property type="match status" value="1"/>
</dbReference>
<dbReference type="GO" id="GO:0000978">
    <property type="term" value="F:RNA polymerase II cis-regulatory region sequence-specific DNA binding"/>
    <property type="evidence" value="ECO:0007669"/>
    <property type="project" value="TreeGrafter"/>
</dbReference>
<feature type="region of interest" description="Disordered" evidence="7">
    <location>
        <begin position="57"/>
        <end position="87"/>
    </location>
</feature>
<dbReference type="SMART" id="SM00066">
    <property type="entry name" value="GAL4"/>
    <property type="match status" value="1"/>
</dbReference>